<keyword evidence="2" id="KW-1185">Reference proteome</keyword>
<dbReference type="AlphaFoldDB" id="A0A673WIE3"/>
<dbReference type="Ensembl" id="ENSSTUT00000009151.1">
    <property type="protein sequence ID" value="ENSSTUP00000008542.1"/>
    <property type="gene ID" value="ENSSTUG00000004248.1"/>
</dbReference>
<proteinExistence type="predicted"/>
<protein>
    <submittedName>
        <fullName evidence="1">Uncharacterized protein</fullName>
    </submittedName>
</protein>
<evidence type="ECO:0000313" key="1">
    <source>
        <dbReference type="Ensembl" id="ENSSTUP00000008542.1"/>
    </source>
</evidence>
<reference evidence="1" key="2">
    <citation type="submission" date="2025-09" db="UniProtKB">
        <authorList>
            <consortium name="Ensembl"/>
        </authorList>
    </citation>
    <scope>IDENTIFICATION</scope>
</reference>
<dbReference type="InParanoid" id="A0A673WIE3"/>
<accession>A0A673WIE3</accession>
<reference evidence="1" key="1">
    <citation type="submission" date="2025-08" db="UniProtKB">
        <authorList>
            <consortium name="Ensembl"/>
        </authorList>
    </citation>
    <scope>IDENTIFICATION</scope>
</reference>
<organism evidence="1 2">
    <name type="scientific">Salmo trutta</name>
    <name type="common">Brown trout</name>
    <dbReference type="NCBI Taxonomy" id="8032"/>
    <lineage>
        <taxon>Eukaryota</taxon>
        <taxon>Metazoa</taxon>
        <taxon>Chordata</taxon>
        <taxon>Craniata</taxon>
        <taxon>Vertebrata</taxon>
        <taxon>Euteleostomi</taxon>
        <taxon>Actinopterygii</taxon>
        <taxon>Neopterygii</taxon>
        <taxon>Teleostei</taxon>
        <taxon>Protacanthopterygii</taxon>
        <taxon>Salmoniformes</taxon>
        <taxon>Salmonidae</taxon>
        <taxon>Salmoninae</taxon>
        <taxon>Salmo</taxon>
    </lineage>
</organism>
<name>A0A673WIE3_SALTR</name>
<sequence>MDLLYFNNGRERTCGVAILIKRDSVQHIREVHTGEGRLLNVYAPEIDRAVIFQSLDTLLCSDPSRLVLVYIQVRAFSRRQVVLKRSQAKPH</sequence>
<dbReference type="Proteomes" id="UP000472277">
    <property type="component" value="Chromosome 24"/>
</dbReference>
<evidence type="ECO:0000313" key="2">
    <source>
        <dbReference type="Proteomes" id="UP000472277"/>
    </source>
</evidence>